<accession>D2E320</accession>
<organismHost>
    <name type="scientific">Macaca</name>
    <name type="common">macaques</name>
    <dbReference type="NCBI Taxonomy" id="9539"/>
</organismHost>
<protein>
    <submittedName>
        <fullName evidence="1">Truncated chemokine vCXCL1A/UL148 fusion protein</fullName>
    </submittedName>
</protein>
<sequence>MRRLVLICFLCCCYLSTVRPTTTRQAHCPCRNKKPLNFIPPKADCLWIHRSDGSSCGNEVAAHFPPTVTKKDGKPRKPLCLNYTYVDIAYSDRPTLSFGFIFNSKKFTEVGWAMCIDWETMLCSRIWRMSAWELRNFTETSQHPHDYLANIVVFQTKTSTRIQLALEIQPMQRNVGLYVAYVSFTEKLPSHFSEPGVDYARFALYLHTSIDSKVDSENVFKIEFHTFGIKTDPELTSKFVVSNEKESNIAVNFTTAHGQVRQHEDVKLTSHQKQKGILHEVIIKNTEDYQPWVRVHFTLYWRSTPITFAAVQYFFPNKQPAEQQPISYMQQQIYRCLQLLRKLWNNPFVITVV</sequence>
<dbReference type="Pfam" id="PF25726">
    <property type="entry name" value="UL148"/>
    <property type="match status" value="1"/>
</dbReference>
<dbReference type="InterPro" id="IPR057759">
    <property type="entry name" value="UL148-like"/>
</dbReference>
<proteinExistence type="predicted"/>
<organism evidence="1">
    <name type="scientific">Simian cytomegalovirus (strain Colburn)</name>
    <dbReference type="NCBI Taxonomy" id="50292"/>
    <lineage>
        <taxon>Viruses</taxon>
        <taxon>Duplodnaviria</taxon>
        <taxon>Heunggongvirae</taxon>
        <taxon>Peploviricota</taxon>
        <taxon>Herviviricetes</taxon>
        <taxon>Herpesvirales</taxon>
        <taxon>Orthoherpesviridae</taxon>
        <taxon>Betaherpesvirinae</taxon>
        <taxon>Cytomegalovirus</taxon>
        <taxon>Cytomegalovirus cercopithecinebeta5</taxon>
    </lineage>
</organism>
<evidence type="ECO:0000313" key="1">
    <source>
        <dbReference type="EMBL" id="ACQ55272.1"/>
    </source>
</evidence>
<name>D2E320_SCMVC</name>
<dbReference type="EMBL" id="FJ883007">
    <property type="protein sequence ID" value="ACQ55272.1"/>
    <property type="molecule type" value="Genomic_DNA"/>
</dbReference>
<reference evidence="1" key="1">
    <citation type="journal article" date="2009" name="Virology">
        <title>Patterns of divergence in the vCXCL and vGPCR gene clusters in primate cytomegalovirus genomes.</title>
        <authorList>
            <person name="Alcendor D.J."/>
            <person name="Zong J."/>
            <person name="Dolan A."/>
            <person name="Gatherer D."/>
            <person name="Davison A.J."/>
            <person name="Hayward G.S."/>
        </authorList>
    </citation>
    <scope>NUCLEOTIDE SEQUENCE</scope>
    <source>
        <strain evidence="1">SA6</strain>
    </source>
</reference>
<feature type="non-terminal residue" evidence="1">
    <location>
        <position position="353"/>
    </location>
</feature>